<dbReference type="GeneID" id="89980382"/>
<comment type="caution">
    <text evidence="2">The sequence shown here is derived from an EMBL/GenBank/DDBJ whole genome shotgun (WGS) entry which is preliminary data.</text>
</comment>
<keyword evidence="1" id="KW-0732">Signal</keyword>
<sequence>MYLTVAALSLIHIVAGDISVQAFTDTQCAGSSVGTNVHSNPAGVHDGSGCIASSTFNSINTISVDAGFQCNIYSDTACQNFLTTAKTVGCLPVIGQGIICFSQESFDNPLAGSKAVIGIGKNSIIARTEGDIRNVVDRALTNACGNTVCDPNTNDVVTYQFGFECESGLADPAGSNTGIFCDKKEKCTQTVSTSGDYDNTEQRDYMKELLKTTMKQGTSQAAVPQDSDFFKSGASEILNNQLSFAQVVINDPKGANLAQVCYSKSLTDASKTFETDNVLL</sequence>
<accession>A0AAV9NJB2</accession>
<evidence type="ECO:0000313" key="3">
    <source>
        <dbReference type="Proteomes" id="UP001358417"/>
    </source>
</evidence>
<keyword evidence="3" id="KW-1185">Reference proteome</keyword>
<reference evidence="2 3" key="1">
    <citation type="submission" date="2023-08" db="EMBL/GenBank/DDBJ databases">
        <title>Black Yeasts Isolated from many extreme environments.</title>
        <authorList>
            <person name="Coleine C."/>
            <person name="Stajich J.E."/>
            <person name="Selbmann L."/>
        </authorList>
    </citation>
    <scope>NUCLEOTIDE SEQUENCE [LARGE SCALE GENOMIC DNA]</scope>
    <source>
        <strain evidence="2 3">CCFEE 5792</strain>
    </source>
</reference>
<evidence type="ECO:0000313" key="2">
    <source>
        <dbReference type="EMBL" id="KAK5056703.1"/>
    </source>
</evidence>
<dbReference type="RefSeq" id="XP_064708419.1">
    <property type="nucleotide sequence ID" value="XM_064855759.1"/>
</dbReference>
<dbReference type="AlphaFoldDB" id="A0AAV9NJB2"/>
<dbReference type="Proteomes" id="UP001358417">
    <property type="component" value="Unassembled WGS sequence"/>
</dbReference>
<evidence type="ECO:0000256" key="1">
    <source>
        <dbReference type="SAM" id="SignalP"/>
    </source>
</evidence>
<dbReference type="EMBL" id="JAVRRD010000007">
    <property type="protein sequence ID" value="KAK5056703.1"/>
    <property type="molecule type" value="Genomic_DNA"/>
</dbReference>
<name>A0AAV9NJB2_9EURO</name>
<organism evidence="2 3">
    <name type="scientific">Exophiala bonariae</name>
    <dbReference type="NCBI Taxonomy" id="1690606"/>
    <lineage>
        <taxon>Eukaryota</taxon>
        <taxon>Fungi</taxon>
        <taxon>Dikarya</taxon>
        <taxon>Ascomycota</taxon>
        <taxon>Pezizomycotina</taxon>
        <taxon>Eurotiomycetes</taxon>
        <taxon>Chaetothyriomycetidae</taxon>
        <taxon>Chaetothyriales</taxon>
        <taxon>Herpotrichiellaceae</taxon>
        <taxon>Exophiala</taxon>
    </lineage>
</organism>
<feature type="signal peptide" evidence="1">
    <location>
        <begin position="1"/>
        <end position="16"/>
    </location>
</feature>
<gene>
    <name evidence="2" type="ORF">LTR84_012235</name>
</gene>
<protein>
    <submittedName>
        <fullName evidence="2">Uncharacterized protein</fullName>
    </submittedName>
</protein>
<feature type="chain" id="PRO_5043821600" evidence="1">
    <location>
        <begin position="17"/>
        <end position="280"/>
    </location>
</feature>
<proteinExistence type="predicted"/>